<evidence type="ECO:0000313" key="6">
    <source>
        <dbReference type="EMBL" id="NYS59464.1"/>
    </source>
</evidence>
<name>A0A7Z0LIE2_9GAMM</name>
<dbReference type="InterPro" id="IPR006143">
    <property type="entry name" value="RND_pump_MFP"/>
</dbReference>
<organism evidence="6 7">
    <name type="scientific">Vreelandella salicampi</name>
    <dbReference type="NCBI Taxonomy" id="1449798"/>
    <lineage>
        <taxon>Bacteria</taxon>
        <taxon>Pseudomonadati</taxon>
        <taxon>Pseudomonadota</taxon>
        <taxon>Gammaproteobacteria</taxon>
        <taxon>Oceanospirillales</taxon>
        <taxon>Halomonadaceae</taxon>
        <taxon>Vreelandella</taxon>
    </lineage>
</organism>
<evidence type="ECO:0000259" key="4">
    <source>
        <dbReference type="Pfam" id="PF25967"/>
    </source>
</evidence>
<dbReference type="PANTHER" id="PTHR30469:SF11">
    <property type="entry name" value="BLL4320 PROTEIN"/>
    <property type="match status" value="1"/>
</dbReference>
<dbReference type="InterPro" id="IPR058627">
    <property type="entry name" value="MdtA-like_C"/>
</dbReference>
<comment type="similarity">
    <text evidence="1">Belongs to the membrane fusion protein (MFP) (TC 8.A.1) family.</text>
</comment>
<accession>A0A7Z0LIE2</accession>
<dbReference type="SUPFAM" id="SSF111369">
    <property type="entry name" value="HlyD-like secretion proteins"/>
    <property type="match status" value="1"/>
</dbReference>
<dbReference type="Gene3D" id="1.10.287.470">
    <property type="entry name" value="Helix hairpin bin"/>
    <property type="match status" value="1"/>
</dbReference>
<dbReference type="NCBIfam" id="TIGR01730">
    <property type="entry name" value="RND_mfp"/>
    <property type="match status" value="1"/>
</dbReference>
<dbReference type="Gene3D" id="2.40.50.100">
    <property type="match status" value="1"/>
</dbReference>
<dbReference type="Pfam" id="PF25954">
    <property type="entry name" value="Beta-barrel_RND_2"/>
    <property type="match status" value="1"/>
</dbReference>
<dbReference type="FunFam" id="2.40.30.170:FF:000010">
    <property type="entry name" value="Efflux RND transporter periplasmic adaptor subunit"/>
    <property type="match status" value="1"/>
</dbReference>
<dbReference type="Pfam" id="PF25967">
    <property type="entry name" value="RND-MFP_C"/>
    <property type="match status" value="1"/>
</dbReference>
<evidence type="ECO:0000256" key="1">
    <source>
        <dbReference type="ARBA" id="ARBA00009477"/>
    </source>
</evidence>
<dbReference type="PANTHER" id="PTHR30469">
    <property type="entry name" value="MULTIDRUG RESISTANCE PROTEIN MDTA"/>
    <property type="match status" value="1"/>
</dbReference>
<keyword evidence="2" id="KW-0175">Coiled coil</keyword>
<dbReference type="GO" id="GO:0015562">
    <property type="term" value="F:efflux transmembrane transporter activity"/>
    <property type="evidence" value="ECO:0007669"/>
    <property type="project" value="TreeGrafter"/>
</dbReference>
<evidence type="ECO:0000256" key="2">
    <source>
        <dbReference type="SAM" id="Coils"/>
    </source>
</evidence>
<evidence type="ECO:0000313" key="7">
    <source>
        <dbReference type="Proteomes" id="UP000586119"/>
    </source>
</evidence>
<dbReference type="Pfam" id="PF25973">
    <property type="entry name" value="BSH_CzcB"/>
    <property type="match status" value="1"/>
</dbReference>
<comment type="caution">
    <text evidence="6">The sequence shown here is derived from an EMBL/GenBank/DDBJ whole genome shotgun (WGS) entry which is preliminary data.</text>
</comment>
<dbReference type="Proteomes" id="UP000586119">
    <property type="component" value="Unassembled WGS sequence"/>
</dbReference>
<feature type="domain" description="CusB-like beta-barrel" evidence="3">
    <location>
        <begin position="206"/>
        <end position="276"/>
    </location>
</feature>
<protein>
    <submittedName>
        <fullName evidence="6">Efflux RND transporter periplasmic adaptor subunit</fullName>
    </submittedName>
</protein>
<feature type="coiled-coil region" evidence="2">
    <location>
        <begin position="98"/>
        <end position="168"/>
    </location>
</feature>
<evidence type="ECO:0000259" key="5">
    <source>
        <dbReference type="Pfam" id="PF25973"/>
    </source>
</evidence>
<feature type="domain" description="Multidrug resistance protein MdtA-like C-terminal permuted SH3" evidence="4">
    <location>
        <begin position="282"/>
        <end position="344"/>
    </location>
</feature>
<dbReference type="Gene3D" id="2.40.30.170">
    <property type="match status" value="1"/>
</dbReference>
<dbReference type="EMBL" id="JACCDF010000001">
    <property type="protein sequence ID" value="NYS59464.1"/>
    <property type="molecule type" value="Genomic_DNA"/>
</dbReference>
<dbReference type="Gene3D" id="2.40.420.20">
    <property type="match status" value="1"/>
</dbReference>
<dbReference type="InterPro" id="IPR058792">
    <property type="entry name" value="Beta-barrel_RND_2"/>
</dbReference>
<gene>
    <name evidence="6" type="ORF">HZS81_01620</name>
</gene>
<dbReference type="GO" id="GO:1990281">
    <property type="term" value="C:efflux pump complex"/>
    <property type="evidence" value="ECO:0007669"/>
    <property type="project" value="TreeGrafter"/>
</dbReference>
<dbReference type="AlphaFoldDB" id="A0A7Z0LIE2"/>
<dbReference type="RefSeq" id="WP_179928794.1">
    <property type="nucleotide sequence ID" value="NZ_JACCDF010000001.1"/>
</dbReference>
<evidence type="ECO:0000259" key="3">
    <source>
        <dbReference type="Pfam" id="PF25954"/>
    </source>
</evidence>
<keyword evidence="7" id="KW-1185">Reference proteome</keyword>
<dbReference type="InterPro" id="IPR058647">
    <property type="entry name" value="BSH_CzcB-like"/>
</dbReference>
<feature type="domain" description="CzcB-like barrel-sandwich hybrid" evidence="5">
    <location>
        <begin position="72"/>
        <end position="195"/>
    </location>
</feature>
<sequence>MRIASRFLIVIIFLGVVLGGIFGYKFYQFGQMEEQMSQAQPPTQISATKARTESWTPAIKAVGSIEAVNGIEVANEVPGVIEEVNFESGDIVEQGHVLVRLDSEIDEAALRTRRAEAQLAEQDFQRIANLLEKRAVSQSQYDEAKANLDAARARVNEAEAQLNKKIIRAPFDGTLGIRMVDQGEYVPTGTPIVEINMLDPIYADYTLSEQDLPKVETGYPVVATVAAVPDETFEGKVSAINTSVSPETRTVRIRATLDNSENRLRPGMFATIQTRQPEDNEVVTVPRTAISYNTYGDFVFVVEEDDSGNLAVSRRTITTGETRDTQAAVLSGLKAGETVVSKGLLRLRDGQKVEIQKDEQPQEASE</sequence>
<reference evidence="6 7" key="1">
    <citation type="journal article" date="2015" name="Int. J. Syst. Evol. Microbiol.">
        <title>Halomonas salicampi sp. nov., a halotolerant and alkalitolerant bacterium isolated from a saltern soil.</title>
        <authorList>
            <person name="Lee J.C."/>
            <person name="Kim Y.S."/>
            <person name="Yun B.S."/>
            <person name="Whang K.S."/>
        </authorList>
    </citation>
    <scope>NUCLEOTIDE SEQUENCE [LARGE SCALE GENOMIC DNA]</scope>
    <source>
        <strain evidence="6 7">BH103</strain>
    </source>
</reference>
<proteinExistence type="inferred from homology"/>